<dbReference type="PANTHER" id="PTHR35569:SF1">
    <property type="entry name" value="CYANAMIDE HYDRATASE DDI2-RELATED"/>
    <property type="match status" value="1"/>
</dbReference>
<gene>
    <name evidence="1" type="ORF">KSF_093270</name>
</gene>
<organism evidence="1 2">
    <name type="scientific">Reticulibacter mediterranei</name>
    <dbReference type="NCBI Taxonomy" id="2778369"/>
    <lineage>
        <taxon>Bacteria</taxon>
        <taxon>Bacillati</taxon>
        <taxon>Chloroflexota</taxon>
        <taxon>Ktedonobacteria</taxon>
        <taxon>Ktedonobacterales</taxon>
        <taxon>Reticulibacteraceae</taxon>
        <taxon>Reticulibacter</taxon>
    </lineage>
</organism>
<sequence length="96" mass="10569">MVHKAIALHLSVEAEQQRPEIALVHFGAIMDARGYRLEDIPGELLHPILEAYPRLGFKQAFAEVLMEQARKKPASATAEAIRNGALNGLLQAPFPD</sequence>
<dbReference type="RefSeq" id="WP_220209926.1">
    <property type="nucleotide sequence ID" value="NZ_BNJK01000002.1"/>
</dbReference>
<dbReference type="EMBL" id="BNJK01000002">
    <property type="protein sequence ID" value="GHO99279.1"/>
    <property type="molecule type" value="Genomic_DNA"/>
</dbReference>
<dbReference type="Proteomes" id="UP000597444">
    <property type="component" value="Unassembled WGS sequence"/>
</dbReference>
<dbReference type="PANTHER" id="PTHR35569">
    <property type="entry name" value="CYANAMIDE HYDRATASE DDI2-RELATED"/>
    <property type="match status" value="1"/>
</dbReference>
<accession>A0A8J3N5N7</accession>
<evidence type="ECO:0000313" key="1">
    <source>
        <dbReference type="EMBL" id="GHO99279.1"/>
    </source>
</evidence>
<evidence type="ECO:0000313" key="2">
    <source>
        <dbReference type="Proteomes" id="UP000597444"/>
    </source>
</evidence>
<dbReference type="AlphaFoldDB" id="A0A8J3N5N7"/>
<name>A0A8J3N5N7_9CHLR</name>
<comment type="caution">
    <text evidence="1">The sequence shown here is derived from an EMBL/GenBank/DDBJ whole genome shotgun (WGS) entry which is preliminary data.</text>
</comment>
<keyword evidence="2" id="KW-1185">Reference proteome</keyword>
<reference evidence="1" key="1">
    <citation type="submission" date="2020-10" db="EMBL/GenBank/DDBJ databases">
        <title>Taxonomic study of unclassified bacteria belonging to the class Ktedonobacteria.</title>
        <authorList>
            <person name="Yabe S."/>
            <person name="Wang C.M."/>
            <person name="Zheng Y."/>
            <person name="Sakai Y."/>
            <person name="Cavaletti L."/>
            <person name="Monciardini P."/>
            <person name="Donadio S."/>
        </authorList>
    </citation>
    <scope>NUCLEOTIDE SEQUENCE</scope>
    <source>
        <strain evidence="1">ID150040</strain>
    </source>
</reference>
<protein>
    <submittedName>
        <fullName evidence="1">Uncharacterized protein</fullName>
    </submittedName>
</protein>
<proteinExistence type="predicted"/>